<dbReference type="InterPro" id="IPR012337">
    <property type="entry name" value="RNaseH-like_sf"/>
</dbReference>
<dbReference type="InterPro" id="IPR002562">
    <property type="entry name" value="3'-5'_exonuclease_dom"/>
</dbReference>
<proteinExistence type="predicted"/>
<dbReference type="Pfam" id="PF01612">
    <property type="entry name" value="DNA_pol_A_exo1"/>
    <property type="match status" value="1"/>
</dbReference>
<dbReference type="CDD" id="cd06142">
    <property type="entry name" value="RNaseD_exo"/>
    <property type="match status" value="1"/>
</dbReference>
<dbReference type="AlphaFoldDB" id="A0A1W1BTJ9"/>
<evidence type="ECO:0000313" key="2">
    <source>
        <dbReference type="EMBL" id="SFV56807.1"/>
    </source>
</evidence>
<dbReference type="GO" id="GO:0006139">
    <property type="term" value="P:nucleobase-containing compound metabolic process"/>
    <property type="evidence" value="ECO:0007669"/>
    <property type="project" value="InterPro"/>
</dbReference>
<gene>
    <name evidence="2" type="ORF">MNB_SUP05-5-725</name>
</gene>
<dbReference type="InterPro" id="IPR036397">
    <property type="entry name" value="RNaseH_sf"/>
</dbReference>
<dbReference type="InterPro" id="IPR010997">
    <property type="entry name" value="HRDC-like_sf"/>
</dbReference>
<protein>
    <submittedName>
        <fullName evidence="2">Ribonuclease D</fullName>
        <ecNumber evidence="2">3.1.26.3</ecNumber>
    </submittedName>
</protein>
<dbReference type="PANTHER" id="PTHR47649:SF1">
    <property type="entry name" value="RIBONUCLEASE D"/>
    <property type="match status" value="1"/>
</dbReference>
<keyword evidence="2" id="KW-0378">Hydrolase</keyword>
<dbReference type="Gene3D" id="3.30.420.10">
    <property type="entry name" value="Ribonuclease H-like superfamily/Ribonuclease H"/>
    <property type="match status" value="1"/>
</dbReference>
<dbReference type="EMBL" id="FPHJ01000018">
    <property type="protein sequence ID" value="SFV56807.1"/>
    <property type="molecule type" value="Genomic_DNA"/>
</dbReference>
<dbReference type="GO" id="GO:0008408">
    <property type="term" value="F:3'-5' exonuclease activity"/>
    <property type="evidence" value="ECO:0007669"/>
    <property type="project" value="InterPro"/>
</dbReference>
<dbReference type="SUPFAM" id="SSF53098">
    <property type="entry name" value="Ribonuclease H-like"/>
    <property type="match status" value="1"/>
</dbReference>
<dbReference type="GO" id="GO:0000166">
    <property type="term" value="F:nucleotide binding"/>
    <property type="evidence" value="ECO:0007669"/>
    <property type="project" value="InterPro"/>
</dbReference>
<accession>A0A1W1BTJ9</accession>
<dbReference type="GO" id="GO:0004525">
    <property type="term" value="F:ribonuclease III activity"/>
    <property type="evidence" value="ECO:0007669"/>
    <property type="project" value="UniProtKB-EC"/>
</dbReference>
<dbReference type="SUPFAM" id="SSF47819">
    <property type="entry name" value="HRDC-like"/>
    <property type="match status" value="1"/>
</dbReference>
<dbReference type="SMART" id="SM00474">
    <property type="entry name" value="35EXOc"/>
    <property type="match status" value="1"/>
</dbReference>
<dbReference type="InterPro" id="IPR051086">
    <property type="entry name" value="RNase_D-like"/>
</dbReference>
<reference evidence="2" key="1">
    <citation type="submission" date="2016-10" db="EMBL/GenBank/DDBJ databases">
        <authorList>
            <person name="de Groot N.N."/>
        </authorList>
    </citation>
    <scope>NUCLEOTIDE SEQUENCE</scope>
</reference>
<sequence length="336" mass="39960">MIDSNQALKTFFDEIKNSSWIALDTEFVRVNTYYPKFCLLQIATETQAKCIDILAITDISLFDFLYQKNLIWVVHSARQDIEVLFNLTNKLPYQLFDTQIAASFLKFDRQVAYKTLVQEYCNIELQKGYARFDWSIRPLPNEVLKYALDDVIYLAKIYPMIKNKLIEKNFLSWVEEDNKKLLDKKLYENNPLDSWKKVKIPNIKIPELVFERLCYFALAREIKAQQKNKPRLWIKKDKEILENAFNLNKDTEIILKLKKEYPILRNIKQPICKNKPLNKIQKQYKKELQKQIEIKASEYNLPIENFLTNKQLNSFVQGNIKNLTTGWRAKILKEIK</sequence>
<evidence type="ECO:0000259" key="1">
    <source>
        <dbReference type="SMART" id="SM00474"/>
    </source>
</evidence>
<organism evidence="2">
    <name type="scientific">hydrothermal vent metagenome</name>
    <dbReference type="NCBI Taxonomy" id="652676"/>
    <lineage>
        <taxon>unclassified sequences</taxon>
        <taxon>metagenomes</taxon>
        <taxon>ecological metagenomes</taxon>
    </lineage>
</organism>
<dbReference type="GO" id="GO:0003676">
    <property type="term" value="F:nucleic acid binding"/>
    <property type="evidence" value="ECO:0007669"/>
    <property type="project" value="InterPro"/>
</dbReference>
<feature type="domain" description="3'-5' exonuclease" evidence="1">
    <location>
        <begin position="1"/>
        <end position="166"/>
    </location>
</feature>
<dbReference type="PANTHER" id="PTHR47649">
    <property type="entry name" value="RIBONUCLEASE D"/>
    <property type="match status" value="1"/>
</dbReference>
<name>A0A1W1BTJ9_9ZZZZ</name>
<dbReference type="EC" id="3.1.26.3" evidence="2"/>